<proteinExistence type="predicted"/>
<feature type="transmembrane region" description="Helical" evidence="1">
    <location>
        <begin position="15"/>
        <end position="34"/>
    </location>
</feature>
<organism evidence="2">
    <name type="scientific">uncultured Caudovirales phage</name>
    <dbReference type="NCBI Taxonomy" id="2100421"/>
    <lineage>
        <taxon>Viruses</taxon>
        <taxon>Duplodnaviria</taxon>
        <taxon>Heunggongvirae</taxon>
        <taxon>Uroviricota</taxon>
        <taxon>Caudoviricetes</taxon>
        <taxon>Peduoviridae</taxon>
        <taxon>Maltschvirus</taxon>
        <taxon>Maltschvirus maltsch</taxon>
    </lineage>
</organism>
<sequence length="36" mass="3825">MTSCQQTQSIEGHGMLTAMLLVAIMTGFVGLVVIQD</sequence>
<keyword evidence="1" id="KW-1133">Transmembrane helix</keyword>
<reference evidence="2" key="1">
    <citation type="submission" date="2020-04" db="EMBL/GenBank/DDBJ databases">
        <authorList>
            <person name="Chiriac C."/>
            <person name="Salcher M."/>
            <person name="Ghai R."/>
            <person name="Kavagutti S V."/>
        </authorList>
    </citation>
    <scope>NUCLEOTIDE SEQUENCE</scope>
</reference>
<keyword evidence="1" id="KW-0812">Transmembrane</keyword>
<accession>A0A6J5LWP0</accession>
<evidence type="ECO:0000313" key="2">
    <source>
        <dbReference type="EMBL" id="CAB4138928.1"/>
    </source>
</evidence>
<keyword evidence="1" id="KW-0472">Membrane</keyword>
<name>A0A6J5LWP0_9CAUD</name>
<evidence type="ECO:0000256" key="1">
    <source>
        <dbReference type="SAM" id="Phobius"/>
    </source>
</evidence>
<dbReference type="EMBL" id="LR796358">
    <property type="protein sequence ID" value="CAB4138928.1"/>
    <property type="molecule type" value="Genomic_DNA"/>
</dbReference>
<gene>
    <name evidence="2" type="ORF">UFOVP343_27</name>
</gene>
<protein>
    <submittedName>
        <fullName evidence="2">Uncharacterized protein</fullName>
    </submittedName>
</protein>